<gene>
    <name evidence="1" type="ORF">B0F87_102116</name>
</gene>
<evidence type="ECO:0000313" key="2">
    <source>
        <dbReference type="Proteomes" id="UP000240010"/>
    </source>
</evidence>
<proteinExistence type="predicted"/>
<name>A0A2S6HHR8_9GAMM</name>
<dbReference type="Proteomes" id="UP000240010">
    <property type="component" value="Unassembled WGS sequence"/>
</dbReference>
<comment type="caution">
    <text evidence="1">The sequence shown here is derived from an EMBL/GenBank/DDBJ whole genome shotgun (WGS) entry which is preliminary data.</text>
</comment>
<accession>A0A2S6HHR8</accession>
<sequence>MKRVLERGVRPRDWTISDTQKSRQVLQNTGLFSEVDAVHQLIMHRVYFAKLITFFAEIGNFLFRINMIFQSWGLTLNRHLFRCILISNHRCITQLLQSVRQGTINIELLIVPYLYKPKIHLQNLYSRLIKLS</sequence>
<evidence type="ECO:0000313" key="1">
    <source>
        <dbReference type="EMBL" id="PPK77010.1"/>
    </source>
</evidence>
<protein>
    <submittedName>
        <fullName evidence="1">Uncharacterized protein</fullName>
    </submittedName>
</protein>
<dbReference type="AlphaFoldDB" id="A0A2S6HHR8"/>
<reference evidence="1 2" key="1">
    <citation type="submission" date="2018-02" db="EMBL/GenBank/DDBJ databases">
        <title>Subsurface microbial communities from deep shales in Ohio and West Virginia, USA.</title>
        <authorList>
            <person name="Wrighton K."/>
        </authorList>
    </citation>
    <scope>NUCLEOTIDE SEQUENCE [LARGE SCALE GENOMIC DNA]</scope>
    <source>
        <strain evidence="1 2">OWC-DMM</strain>
    </source>
</reference>
<dbReference type="EMBL" id="PTIZ01000002">
    <property type="protein sequence ID" value="PPK77010.1"/>
    <property type="molecule type" value="Genomic_DNA"/>
</dbReference>
<organism evidence="1 2">
    <name type="scientific">Methylobacter tundripaludum</name>
    <dbReference type="NCBI Taxonomy" id="173365"/>
    <lineage>
        <taxon>Bacteria</taxon>
        <taxon>Pseudomonadati</taxon>
        <taxon>Pseudomonadota</taxon>
        <taxon>Gammaproteobacteria</taxon>
        <taxon>Methylococcales</taxon>
        <taxon>Methylococcaceae</taxon>
        <taxon>Methylobacter</taxon>
    </lineage>
</organism>